<dbReference type="EMBL" id="QSBM01000004">
    <property type="protein sequence ID" value="RGX30842.1"/>
    <property type="molecule type" value="Genomic_DNA"/>
</dbReference>
<evidence type="ECO:0000256" key="1">
    <source>
        <dbReference type="SAM" id="SignalP"/>
    </source>
</evidence>
<accession>A0A413FI07</accession>
<feature type="signal peptide" evidence="1">
    <location>
        <begin position="1"/>
        <end position="23"/>
    </location>
</feature>
<dbReference type="Pfam" id="PF01547">
    <property type="entry name" value="SBP_bac_1"/>
    <property type="match status" value="1"/>
</dbReference>
<sequence length="416" mass="44900">MKMGMSRLLIALAAVAAGGAIFAAARRYTPVQDNAGRETVELNLLMSLGGDGMREEYMRRRLDAYGELNPDVKVSATFVESDTLVFLKLLYAGKGYHYDVVCMGDDSMLSAAEQKLIYPMDEFVMRDLGLAWLDAVPGACLENTVSGGKIYGLPFLKSRLKVYYRDEGGGAGKSGGVGENGAAGAGVAGGNGAAGAGGAGEIPAPVSLEALLQTSGGKRLGLPVSVLLRDLLLSTDSSGWDALLGETERYQVDRPERAALLRAMKTGLERGTLVDGDNQTLMEEFAGGRLDAVVLEETYGEELERRAGETLSAAGLWQTEQTPWLLQGCNLYLANRGIPHDYGPAWELVEYLVRDGEFDARTGEERDMDYKRTLSRKNTKAYLIVDRMIADFLHGDKDCGELLRGLQSQLDTALGE</sequence>
<protein>
    <submittedName>
        <fullName evidence="2">Extracellular solute-binding protein</fullName>
    </submittedName>
</protein>
<gene>
    <name evidence="2" type="ORF">DWV29_06600</name>
</gene>
<dbReference type="RefSeq" id="WP_117777184.1">
    <property type="nucleotide sequence ID" value="NZ_QSBM01000004.1"/>
</dbReference>
<dbReference type="AlphaFoldDB" id="A0A413FI07"/>
<evidence type="ECO:0000313" key="2">
    <source>
        <dbReference type="EMBL" id="RGX30842.1"/>
    </source>
</evidence>
<dbReference type="SUPFAM" id="SSF53850">
    <property type="entry name" value="Periplasmic binding protein-like II"/>
    <property type="match status" value="1"/>
</dbReference>
<reference evidence="2 3" key="1">
    <citation type="submission" date="2018-08" db="EMBL/GenBank/DDBJ databases">
        <title>A genome reference for cultivated species of the human gut microbiota.</title>
        <authorList>
            <person name="Zou Y."/>
            <person name="Xue W."/>
            <person name="Luo G."/>
        </authorList>
    </citation>
    <scope>NUCLEOTIDE SEQUENCE [LARGE SCALE GENOMIC DNA]</scope>
    <source>
        <strain evidence="2 3">AF04-15</strain>
    </source>
</reference>
<dbReference type="InterPro" id="IPR006059">
    <property type="entry name" value="SBP"/>
</dbReference>
<dbReference type="Gene3D" id="3.40.190.10">
    <property type="entry name" value="Periplasmic binding protein-like II"/>
    <property type="match status" value="1"/>
</dbReference>
<evidence type="ECO:0000313" key="3">
    <source>
        <dbReference type="Proteomes" id="UP000283880"/>
    </source>
</evidence>
<keyword evidence="1" id="KW-0732">Signal</keyword>
<dbReference type="Proteomes" id="UP000283880">
    <property type="component" value="Unassembled WGS sequence"/>
</dbReference>
<feature type="chain" id="PRO_5019056909" evidence="1">
    <location>
        <begin position="24"/>
        <end position="416"/>
    </location>
</feature>
<proteinExistence type="predicted"/>
<name>A0A413FI07_9FIRM</name>
<comment type="caution">
    <text evidence="2">The sequence shown here is derived from an EMBL/GenBank/DDBJ whole genome shotgun (WGS) entry which is preliminary data.</text>
</comment>
<dbReference type="OrthoDB" id="2086684at2"/>
<organism evidence="2 3">
    <name type="scientific">Enterocloster asparagiformis</name>
    <dbReference type="NCBI Taxonomy" id="333367"/>
    <lineage>
        <taxon>Bacteria</taxon>
        <taxon>Bacillati</taxon>
        <taxon>Bacillota</taxon>
        <taxon>Clostridia</taxon>
        <taxon>Lachnospirales</taxon>
        <taxon>Lachnospiraceae</taxon>
        <taxon>Enterocloster</taxon>
    </lineage>
</organism>